<dbReference type="STRING" id="933059.SAMN04488103_106146"/>
<dbReference type="InterPro" id="IPR008621">
    <property type="entry name" value="Cbb3-typ_cyt_oxidase_comp"/>
</dbReference>
<protein>
    <submittedName>
        <fullName evidence="2">Cytochrome c oxidase cbb3-type subunit 4</fullName>
    </submittedName>
</protein>
<accession>A0A1H8I7Q5</accession>
<keyword evidence="1" id="KW-1133">Transmembrane helix</keyword>
<gene>
    <name evidence="2" type="ORF">SAMN04488103_106146</name>
</gene>
<keyword evidence="3" id="KW-1185">Reference proteome</keyword>
<name>A0A1H8I7Q5_9RHOB</name>
<sequence length="68" mass="7680">MDTYSFLRHFADSWMLILMTALFVGVVLYAFRPGSRKVQEEAATSIFRNEKRPAPDVAGSASRKIKEA</sequence>
<organism evidence="2 3">
    <name type="scientific">Gemmobacter aquatilis</name>
    <dbReference type="NCBI Taxonomy" id="933059"/>
    <lineage>
        <taxon>Bacteria</taxon>
        <taxon>Pseudomonadati</taxon>
        <taxon>Pseudomonadota</taxon>
        <taxon>Alphaproteobacteria</taxon>
        <taxon>Rhodobacterales</taxon>
        <taxon>Paracoccaceae</taxon>
        <taxon>Gemmobacter</taxon>
    </lineage>
</organism>
<evidence type="ECO:0000313" key="3">
    <source>
        <dbReference type="Proteomes" id="UP000198761"/>
    </source>
</evidence>
<keyword evidence="1" id="KW-0812">Transmembrane</keyword>
<dbReference type="AlphaFoldDB" id="A0A1H8I7Q5"/>
<evidence type="ECO:0000256" key="1">
    <source>
        <dbReference type="SAM" id="Phobius"/>
    </source>
</evidence>
<dbReference type="OrthoDB" id="9801588at2"/>
<keyword evidence="1" id="KW-0472">Membrane</keyword>
<evidence type="ECO:0000313" key="2">
    <source>
        <dbReference type="EMBL" id="SEN64404.1"/>
    </source>
</evidence>
<dbReference type="CDD" id="cd01324">
    <property type="entry name" value="cbb3_Oxidase_CcoQ"/>
    <property type="match status" value="1"/>
</dbReference>
<feature type="transmembrane region" description="Helical" evidence="1">
    <location>
        <begin position="13"/>
        <end position="31"/>
    </location>
</feature>
<dbReference type="RefSeq" id="WP_091301733.1">
    <property type="nucleotide sequence ID" value="NZ_FOCE01000006.1"/>
</dbReference>
<proteinExistence type="predicted"/>
<dbReference type="EMBL" id="FOCE01000006">
    <property type="protein sequence ID" value="SEN64404.1"/>
    <property type="molecule type" value="Genomic_DNA"/>
</dbReference>
<reference evidence="2 3" key="1">
    <citation type="submission" date="2016-10" db="EMBL/GenBank/DDBJ databases">
        <authorList>
            <person name="de Groot N.N."/>
        </authorList>
    </citation>
    <scope>NUCLEOTIDE SEQUENCE [LARGE SCALE GENOMIC DNA]</scope>
    <source>
        <strain evidence="2 3">DSM 3857</strain>
    </source>
</reference>
<dbReference type="Proteomes" id="UP000198761">
    <property type="component" value="Unassembled WGS sequence"/>
</dbReference>
<dbReference type="Pfam" id="PF05545">
    <property type="entry name" value="FixQ"/>
    <property type="match status" value="1"/>
</dbReference>